<protein>
    <submittedName>
        <fullName evidence="1">Uncharacterized protein</fullName>
    </submittedName>
</protein>
<evidence type="ECO:0000313" key="1">
    <source>
        <dbReference type="EMBL" id="KAH0550331.1"/>
    </source>
</evidence>
<evidence type="ECO:0000313" key="2">
    <source>
        <dbReference type="Proteomes" id="UP000826195"/>
    </source>
</evidence>
<reference evidence="1 2" key="1">
    <citation type="journal article" date="2021" name="J. Hered.">
        <title>A chromosome-level genome assembly of the parasitoid wasp, Cotesia glomerata (Hymenoptera: Braconidae).</title>
        <authorList>
            <person name="Pinto B.J."/>
            <person name="Weis J.J."/>
            <person name="Gamble T."/>
            <person name="Ode P.J."/>
            <person name="Paul R."/>
            <person name="Zaspel J.M."/>
        </authorList>
    </citation>
    <scope>NUCLEOTIDE SEQUENCE [LARGE SCALE GENOMIC DNA]</scope>
    <source>
        <strain evidence="1">CgM1</strain>
    </source>
</reference>
<accession>A0AAV7IF39</accession>
<dbReference type="EMBL" id="JAHXZJ010001864">
    <property type="protein sequence ID" value="KAH0550331.1"/>
    <property type="molecule type" value="Genomic_DNA"/>
</dbReference>
<dbReference type="Proteomes" id="UP000826195">
    <property type="component" value="Unassembled WGS sequence"/>
</dbReference>
<proteinExistence type="predicted"/>
<keyword evidence="2" id="KW-1185">Reference proteome</keyword>
<organism evidence="1 2">
    <name type="scientific">Cotesia glomerata</name>
    <name type="common">Lepidopteran parasitic wasp</name>
    <name type="synonym">Apanteles glomeratus</name>
    <dbReference type="NCBI Taxonomy" id="32391"/>
    <lineage>
        <taxon>Eukaryota</taxon>
        <taxon>Metazoa</taxon>
        <taxon>Ecdysozoa</taxon>
        <taxon>Arthropoda</taxon>
        <taxon>Hexapoda</taxon>
        <taxon>Insecta</taxon>
        <taxon>Pterygota</taxon>
        <taxon>Neoptera</taxon>
        <taxon>Endopterygota</taxon>
        <taxon>Hymenoptera</taxon>
        <taxon>Apocrita</taxon>
        <taxon>Ichneumonoidea</taxon>
        <taxon>Braconidae</taxon>
        <taxon>Microgastrinae</taxon>
        <taxon>Cotesia</taxon>
    </lineage>
</organism>
<sequence>MNDYYDCNVFKGEYVLLQQVYDGLPSVVKLQLLSSTSTSSWSSQVAERSQTLLDLVLKLPTPGVKCPD</sequence>
<gene>
    <name evidence="1" type="ORF">KQX54_018746</name>
</gene>
<name>A0AAV7IF39_COTGL</name>
<comment type="caution">
    <text evidence="1">The sequence shown here is derived from an EMBL/GenBank/DDBJ whole genome shotgun (WGS) entry which is preliminary data.</text>
</comment>
<dbReference type="AlphaFoldDB" id="A0AAV7IF39"/>